<comment type="similarity">
    <text evidence="2 6">Belongs to the GMC oxidoreductase family.</text>
</comment>
<dbReference type="SUPFAM" id="SSF51905">
    <property type="entry name" value="FAD/NAD(P)-binding domain"/>
    <property type="match status" value="1"/>
</dbReference>
<protein>
    <submittedName>
        <fullName evidence="7">Choline dehydrogenase</fullName>
    </submittedName>
</protein>
<evidence type="ECO:0000256" key="3">
    <source>
        <dbReference type="ARBA" id="ARBA00022630"/>
    </source>
</evidence>
<evidence type="ECO:0000256" key="4">
    <source>
        <dbReference type="ARBA" id="ARBA00022827"/>
    </source>
</evidence>
<dbReference type="PIRSF" id="PIRSF000137">
    <property type="entry name" value="Alcohol_oxidase"/>
    <property type="match status" value="1"/>
</dbReference>
<dbReference type="InterPro" id="IPR036188">
    <property type="entry name" value="FAD/NAD-bd_sf"/>
</dbReference>
<dbReference type="Gene3D" id="3.50.50.60">
    <property type="entry name" value="FAD/NAD(P)-binding domain"/>
    <property type="match status" value="1"/>
</dbReference>
<comment type="cofactor">
    <cofactor evidence="1 5">
        <name>FAD</name>
        <dbReference type="ChEBI" id="CHEBI:57692"/>
    </cofactor>
</comment>
<dbReference type="NCBIfam" id="NF002550">
    <property type="entry name" value="PRK02106.1"/>
    <property type="match status" value="1"/>
</dbReference>
<dbReference type="InterPro" id="IPR007867">
    <property type="entry name" value="GMC_OxRtase_C"/>
</dbReference>
<name>A0A6M7TZH0_RHILI</name>
<evidence type="ECO:0000313" key="7">
    <source>
        <dbReference type="EMBL" id="OBQ70572.1"/>
    </source>
</evidence>
<evidence type="ECO:0000256" key="2">
    <source>
        <dbReference type="ARBA" id="ARBA00010790"/>
    </source>
</evidence>
<comment type="caution">
    <text evidence="7">The sequence shown here is derived from an EMBL/GenBank/DDBJ whole genome shotgun (WGS) entry which is preliminary data.</text>
</comment>
<accession>A0A6M7TZH0</accession>
<dbReference type="Proteomes" id="UP000093737">
    <property type="component" value="Unassembled WGS sequence"/>
</dbReference>
<keyword evidence="4 5" id="KW-0274">FAD</keyword>
<dbReference type="Gene3D" id="3.30.560.10">
    <property type="entry name" value="Glucose Oxidase, domain 3"/>
    <property type="match status" value="1"/>
</dbReference>
<reference evidence="7 8" key="1">
    <citation type="submission" date="2016-05" db="EMBL/GenBank/DDBJ databases">
        <authorList>
            <person name="Ramsay J.P."/>
        </authorList>
    </citation>
    <scope>NUCLEOTIDE SEQUENCE [LARGE SCALE GENOMIC DNA]</scope>
    <source>
        <strain evidence="7 8">NZP2042</strain>
    </source>
</reference>
<dbReference type="GO" id="GO:0008812">
    <property type="term" value="F:choline dehydrogenase activity"/>
    <property type="evidence" value="ECO:0007669"/>
    <property type="project" value="TreeGrafter"/>
</dbReference>
<dbReference type="EMBL" id="LYTK01000003">
    <property type="protein sequence ID" value="OBQ70572.1"/>
    <property type="molecule type" value="Genomic_DNA"/>
</dbReference>
<evidence type="ECO:0000256" key="5">
    <source>
        <dbReference type="PIRSR" id="PIRSR000137-2"/>
    </source>
</evidence>
<proteinExistence type="inferred from homology"/>
<dbReference type="SUPFAM" id="SSF54373">
    <property type="entry name" value="FAD-linked reductases, C-terminal domain"/>
    <property type="match status" value="1"/>
</dbReference>
<dbReference type="PANTHER" id="PTHR11552:SF147">
    <property type="entry name" value="CHOLINE DEHYDROGENASE, MITOCHONDRIAL"/>
    <property type="match status" value="1"/>
</dbReference>
<organism evidence="7 8">
    <name type="scientific">Rhizobium loti</name>
    <name type="common">Mesorhizobium loti</name>
    <dbReference type="NCBI Taxonomy" id="381"/>
    <lineage>
        <taxon>Bacteria</taxon>
        <taxon>Pseudomonadati</taxon>
        <taxon>Pseudomonadota</taxon>
        <taxon>Alphaproteobacteria</taxon>
        <taxon>Hyphomicrobiales</taxon>
        <taxon>Phyllobacteriaceae</taxon>
        <taxon>Mesorhizobium</taxon>
    </lineage>
</organism>
<dbReference type="GO" id="GO:0019285">
    <property type="term" value="P:glycine betaine biosynthetic process from choline"/>
    <property type="evidence" value="ECO:0007669"/>
    <property type="project" value="TreeGrafter"/>
</dbReference>
<dbReference type="InterPro" id="IPR000172">
    <property type="entry name" value="GMC_OxRdtase_N"/>
</dbReference>
<dbReference type="InterPro" id="IPR012132">
    <property type="entry name" value="GMC_OxRdtase"/>
</dbReference>
<dbReference type="PROSITE" id="PS00623">
    <property type="entry name" value="GMC_OXRED_1"/>
    <property type="match status" value="1"/>
</dbReference>
<dbReference type="Pfam" id="PF05199">
    <property type="entry name" value="GMC_oxred_C"/>
    <property type="match status" value="1"/>
</dbReference>
<feature type="binding site" evidence="5">
    <location>
        <position position="220"/>
    </location>
    <ligand>
        <name>FAD</name>
        <dbReference type="ChEBI" id="CHEBI:57692"/>
    </ligand>
</feature>
<gene>
    <name evidence="7" type="ORF">A8145_28210</name>
</gene>
<evidence type="ECO:0000313" key="8">
    <source>
        <dbReference type="Proteomes" id="UP000093737"/>
    </source>
</evidence>
<feature type="binding site" evidence="5">
    <location>
        <begin position="93"/>
        <end position="96"/>
    </location>
    <ligand>
        <name>FAD</name>
        <dbReference type="ChEBI" id="CHEBI:57692"/>
    </ligand>
</feature>
<dbReference type="Pfam" id="PF00732">
    <property type="entry name" value="GMC_oxred_N"/>
    <property type="match status" value="1"/>
</dbReference>
<dbReference type="PANTHER" id="PTHR11552">
    <property type="entry name" value="GLUCOSE-METHANOL-CHOLINE GMC OXIDOREDUCTASE"/>
    <property type="match status" value="1"/>
</dbReference>
<dbReference type="GO" id="GO:0016020">
    <property type="term" value="C:membrane"/>
    <property type="evidence" value="ECO:0007669"/>
    <property type="project" value="TreeGrafter"/>
</dbReference>
<dbReference type="PROSITE" id="PS00624">
    <property type="entry name" value="GMC_OXRED_2"/>
    <property type="match status" value="1"/>
</dbReference>
<evidence type="ECO:0000256" key="1">
    <source>
        <dbReference type="ARBA" id="ARBA00001974"/>
    </source>
</evidence>
<dbReference type="GO" id="GO:0050660">
    <property type="term" value="F:flavin adenine dinucleotide binding"/>
    <property type="evidence" value="ECO:0007669"/>
    <property type="project" value="InterPro"/>
</dbReference>
<dbReference type="AlphaFoldDB" id="A0A6M7TZH0"/>
<dbReference type="RefSeq" id="WP_056567818.1">
    <property type="nucleotide sequence ID" value="NZ_CP033334.1"/>
</dbReference>
<evidence type="ECO:0000256" key="6">
    <source>
        <dbReference type="RuleBase" id="RU003968"/>
    </source>
</evidence>
<sequence>MRSKKYDYIVVGSGAAGSIVAARLGEDRNVNVLVLEAGPHDNSIYVRMPAAMSYPLTDKKRTWEFETGPEAALDGRMVTHLRGKMLGGSGSLNGMVYVRGNPRDFDRWAEDGLPNWSYAHCLPYFKKLESYDKGSNEYRGGQGPIRITTLKAELEPFRAFLEAGQQAGHPLSEDYNAYRQEGVHAYQANIDNGIRASGGRAYLRPAIKRGNVELLLNALVHKVDFSGRKAVGVTFEKDGVVQSVEAGREVILCGGAFNSPHVLLLSGVGPAAELASYGIKSVADVPGVGKGLQDHVAVSVKYRASHRGVSPAVDMNLIKMAFIGAQWLFFRKGLGITNLWEVGSFFKSSDSVEYANIQHEFLPMLGELMHGKVNIEEGFQYQVCLGRPESRGAVTLKSADPRLHPSIVLNYLQQQQDRRNLIDGVRHTDEIIQQRGWDSIRGEAIVPGLRKKSDEEVFSWLKENMGTQYHPCSSCRMGNDDMAVVDDEGRVHGVEGLRVIDASVMPRIPNGNLHCPTMMIAEKMVDRVRGRQALPAQVAHYADEKRLI</sequence>
<keyword evidence="3 6" id="KW-0285">Flavoprotein</keyword>